<reference evidence="3" key="1">
    <citation type="submission" date="2017-08" db="EMBL/GenBank/DDBJ databases">
        <authorList>
            <person name="Varghese N."/>
            <person name="Submissions S."/>
        </authorList>
    </citation>
    <scope>NUCLEOTIDE SEQUENCE [LARGE SCALE GENOMIC DNA]</scope>
    <source>
        <strain evidence="3">JC22</strain>
    </source>
</reference>
<keyword evidence="2" id="KW-0378">Hydrolase</keyword>
<dbReference type="GO" id="GO:0016787">
    <property type="term" value="F:hydrolase activity"/>
    <property type="evidence" value="ECO:0007669"/>
    <property type="project" value="UniProtKB-KW"/>
</dbReference>
<dbReference type="SUPFAM" id="SSF56281">
    <property type="entry name" value="Metallo-hydrolase/oxidoreductase"/>
    <property type="match status" value="1"/>
</dbReference>
<sequence>MIQYQNSDFTVFQSLLYKTTSTVIQTKDCIIVVDPNLLPFEVEAIREHVDNIKNDRPIYILFTHSDWDHVIGYGAFQDATVIASSTFAQKENKEDIVKQMKKFDDQYYLDRQHPILYPSVDIVVNEEGQFLNIGDTFLTFYQAEGHTNDGIYAIIEPLGIWLAGDYLSDIEFPFIYESSSQYEATLHKTDSILKSHLIDYLIPGHGHITDIVEEIKFRKMVALTYIKELREAIQKGRDSQNLLEGYNYLSELQICHEQNIELIKKEMNHNKQKIVNQMNLD</sequence>
<organism evidence="2 3">
    <name type="scientific">Ureibacillus xyleni</name>
    <dbReference type="NCBI Taxonomy" id="614648"/>
    <lineage>
        <taxon>Bacteria</taxon>
        <taxon>Bacillati</taxon>
        <taxon>Bacillota</taxon>
        <taxon>Bacilli</taxon>
        <taxon>Bacillales</taxon>
        <taxon>Caryophanaceae</taxon>
        <taxon>Ureibacillus</taxon>
    </lineage>
</organism>
<gene>
    <name evidence="2" type="ORF">SAMN05880501_104173</name>
</gene>
<name>A0A285SDV4_9BACL</name>
<dbReference type="Proteomes" id="UP000219636">
    <property type="component" value="Unassembled WGS sequence"/>
</dbReference>
<dbReference type="InterPro" id="IPR036866">
    <property type="entry name" value="RibonucZ/Hydroxyglut_hydro"/>
</dbReference>
<feature type="domain" description="Metallo-beta-lactamase" evidence="1">
    <location>
        <begin position="18"/>
        <end position="205"/>
    </location>
</feature>
<evidence type="ECO:0000313" key="2">
    <source>
        <dbReference type="EMBL" id="SOC06059.1"/>
    </source>
</evidence>
<dbReference type="InterPro" id="IPR001279">
    <property type="entry name" value="Metallo-B-lactamas"/>
</dbReference>
<dbReference type="SMART" id="SM00849">
    <property type="entry name" value="Lactamase_B"/>
    <property type="match status" value="1"/>
</dbReference>
<dbReference type="PANTHER" id="PTHR42951:SF4">
    <property type="entry name" value="ACYL-COENZYME A THIOESTERASE MBLAC2"/>
    <property type="match status" value="1"/>
</dbReference>
<dbReference type="OrthoDB" id="1491389at2"/>
<keyword evidence="3" id="KW-1185">Reference proteome</keyword>
<dbReference type="Gene3D" id="3.60.15.10">
    <property type="entry name" value="Ribonuclease Z/Hydroxyacylglutathione hydrolase-like"/>
    <property type="match status" value="1"/>
</dbReference>
<dbReference type="EMBL" id="OBMQ01000004">
    <property type="protein sequence ID" value="SOC06059.1"/>
    <property type="molecule type" value="Genomic_DNA"/>
</dbReference>
<dbReference type="AlphaFoldDB" id="A0A285SDV4"/>
<proteinExistence type="predicted"/>
<evidence type="ECO:0000313" key="3">
    <source>
        <dbReference type="Proteomes" id="UP000219636"/>
    </source>
</evidence>
<accession>A0A285SDV4</accession>
<dbReference type="InterPro" id="IPR050855">
    <property type="entry name" value="NDM-1-like"/>
</dbReference>
<dbReference type="PANTHER" id="PTHR42951">
    <property type="entry name" value="METALLO-BETA-LACTAMASE DOMAIN-CONTAINING"/>
    <property type="match status" value="1"/>
</dbReference>
<protein>
    <submittedName>
        <fullName evidence="2">Glyoxylase-like metal-dependent hydrolase (Beta-lactamase superfamily II)</fullName>
    </submittedName>
</protein>
<evidence type="ECO:0000259" key="1">
    <source>
        <dbReference type="SMART" id="SM00849"/>
    </source>
</evidence>
<dbReference type="RefSeq" id="WP_097073128.1">
    <property type="nucleotide sequence ID" value="NZ_OBMQ01000004.1"/>
</dbReference>
<dbReference type="Pfam" id="PF00753">
    <property type="entry name" value="Lactamase_B"/>
    <property type="match status" value="1"/>
</dbReference>